<name>A0A176W9W0_MARPO</name>
<evidence type="ECO:0000313" key="2">
    <source>
        <dbReference type="Proteomes" id="UP000077202"/>
    </source>
</evidence>
<protein>
    <submittedName>
        <fullName evidence="1">Uncharacterized protein</fullName>
    </submittedName>
</protein>
<keyword evidence="2" id="KW-1185">Reference proteome</keyword>
<comment type="caution">
    <text evidence="1">The sequence shown here is derived from an EMBL/GenBank/DDBJ whole genome shotgun (WGS) entry which is preliminary data.</text>
</comment>
<sequence>MSTMDACRAHLRNPQLNSRGVNACSCQRKVQNGVASPHPTEQGRAGQLALYQADVDVDVAERPCRYRLLCWCSITQSQAFGPRLLVGDECMAGLAEAQLVQSMSSIDKIVSTVGAAEGNRRTGANRHAHARSSLCSYSAVTLHHEKTSALVLPSS</sequence>
<reference evidence="1" key="1">
    <citation type="submission" date="2016-03" db="EMBL/GenBank/DDBJ databases">
        <title>Mechanisms controlling the formation of the plant cell surface in tip-growing cells are functionally conserved among land plants.</title>
        <authorList>
            <person name="Honkanen S."/>
            <person name="Jones V.A."/>
            <person name="Morieri G."/>
            <person name="Champion C."/>
            <person name="Hetherington A.J."/>
            <person name="Kelly S."/>
            <person name="Saint-Marcoux D."/>
            <person name="Proust H."/>
            <person name="Prescott H."/>
            <person name="Dolan L."/>
        </authorList>
    </citation>
    <scope>NUCLEOTIDE SEQUENCE [LARGE SCALE GENOMIC DNA]</scope>
    <source>
        <tissue evidence="1">Whole gametophyte</tissue>
    </source>
</reference>
<accession>A0A176W9W0</accession>
<dbReference type="EMBL" id="LVLJ01001411">
    <property type="protein sequence ID" value="OAE29819.1"/>
    <property type="molecule type" value="Genomic_DNA"/>
</dbReference>
<proteinExistence type="predicted"/>
<dbReference type="Proteomes" id="UP000077202">
    <property type="component" value="Unassembled WGS sequence"/>
</dbReference>
<evidence type="ECO:0000313" key="1">
    <source>
        <dbReference type="EMBL" id="OAE29819.1"/>
    </source>
</evidence>
<dbReference type="AlphaFoldDB" id="A0A176W9W0"/>
<organism evidence="1 2">
    <name type="scientific">Marchantia polymorpha subsp. ruderalis</name>
    <dbReference type="NCBI Taxonomy" id="1480154"/>
    <lineage>
        <taxon>Eukaryota</taxon>
        <taxon>Viridiplantae</taxon>
        <taxon>Streptophyta</taxon>
        <taxon>Embryophyta</taxon>
        <taxon>Marchantiophyta</taxon>
        <taxon>Marchantiopsida</taxon>
        <taxon>Marchantiidae</taxon>
        <taxon>Marchantiales</taxon>
        <taxon>Marchantiaceae</taxon>
        <taxon>Marchantia</taxon>
    </lineage>
</organism>
<gene>
    <name evidence="1" type="ORF">AXG93_1527s1150</name>
</gene>